<accession>A0A1M5SCV5</accession>
<dbReference type="STRING" id="1121316.SAMN02745207_00848"/>
<dbReference type="EMBL" id="FQXM01000004">
    <property type="protein sequence ID" value="SHH35733.1"/>
    <property type="molecule type" value="Genomic_DNA"/>
</dbReference>
<evidence type="ECO:0000256" key="1">
    <source>
        <dbReference type="ARBA" id="ARBA00003283"/>
    </source>
</evidence>
<evidence type="ECO:0000313" key="10">
    <source>
        <dbReference type="Proteomes" id="UP000184447"/>
    </source>
</evidence>
<keyword evidence="5" id="KW-0233">DNA recombination</keyword>
<dbReference type="SUPFAM" id="SSF56349">
    <property type="entry name" value="DNA breaking-rejoining enzymes"/>
    <property type="match status" value="1"/>
</dbReference>
<comment type="function">
    <text evidence="1">Site-specific tyrosine recombinase, which acts by catalyzing the cutting and rejoining of the recombining DNA molecules.</text>
</comment>
<evidence type="ECO:0000256" key="5">
    <source>
        <dbReference type="ARBA" id="ARBA00023172"/>
    </source>
</evidence>
<sequence>MSTYINDFIKNGEKRNLSKNTLEAYKRDLVKYEDFLSTRKEDFISSDEVSVMAFVQHLRSLNKANSSIVRIIVTLRVFYKYLVNKNIVDQSPLFNFENPKSKRNMPRILSVEEVDKLLNMPDGSTLKGIRDKAMLEVMYATGMKTTELINLKISDVNLKLSYIRCKNNKFERIIPIGSYASNCIEEYLKVRPEINFYKSEDLFFNLKGKKISRQGFWKIIKEYSAMLNIEKQIDSNILRHSFAVHLLQNGADIKSIQELLGHTTITSTQIYSSVSKKSKIMDVYKNAHPRA</sequence>
<dbReference type="PROSITE" id="PS51898">
    <property type="entry name" value="TYR_RECOMBINASE"/>
    <property type="match status" value="1"/>
</dbReference>
<reference evidence="9 10" key="1">
    <citation type="submission" date="2016-11" db="EMBL/GenBank/DDBJ databases">
        <authorList>
            <person name="Jaros S."/>
            <person name="Januszkiewicz K."/>
            <person name="Wedrychowicz H."/>
        </authorList>
    </citation>
    <scope>NUCLEOTIDE SEQUENCE [LARGE SCALE GENOMIC DNA]</scope>
    <source>
        <strain evidence="9 10">DSM 8605</strain>
    </source>
</reference>
<dbReference type="InterPro" id="IPR050090">
    <property type="entry name" value="Tyrosine_recombinase_XerCD"/>
</dbReference>
<name>A0A1M5SCV5_9CLOT</name>
<dbReference type="InterPro" id="IPR013762">
    <property type="entry name" value="Integrase-like_cat_sf"/>
</dbReference>
<keyword evidence="10" id="KW-1185">Reference proteome</keyword>
<organism evidence="9 10">
    <name type="scientific">Clostridium grantii DSM 8605</name>
    <dbReference type="NCBI Taxonomy" id="1121316"/>
    <lineage>
        <taxon>Bacteria</taxon>
        <taxon>Bacillati</taxon>
        <taxon>Bacillota</taxon>
        <taxon>Clostridia</taxon>
        <taxon>Eubacteriales</taxon>
        <taxon>Clostridiaceae</taxon>
        <taxon>Clostridium</taxon>
    </lineage>
</organism>
<evidence type="ECO:0000256" key="3">
    <source>
        <dbReference type="ARBA" id="ARBA00022908"/>
    </source>
</evidence>
<dbReference type="Proteomes" id="UP000184447">
    <property type="component" value="Unassembled WGS sequence"/>
</dbReference>
<dbReference type="InterPro" id="IPR004107">
    <property type="entry name" value="Integrase_SAM-like_N"/>
</dbReference>
<dbReference type="InterPro" id="IPR044068">
    <property type="entry name" value="CB"/>
</dbReference>
<dbReference type="PANTHER" id="PTHR30349">
    <property type="entry name" value="PHAGE INTEGRASE-RELATED"/>
    <property type="match status" value="1"/>
</dbReference>
<dbReference type="PANTHER" id="PTHR30349:SF81">
    <property type="entry name" value="TYROSINE RECOMBINASE XERC"/>
    <property type="match status" value="1"/>
</dbReference>
<dbReference type="Pfam" id="PF00589">
    <property type="entry name" value="Phage_integrase"/>
    <property type="match status" value="1"/>
</dbReference>
<dbReference type="GO" id="GO:0003677">
    <property type="term" value="F:DNA binding"/>
    <property type="evidence" value="ECO:0007669"/>
    <property type="project" value="UniProtKB-UniRule"/>
</dbReference>
<dbReference type="GO" id="GO:0015074">
    <property type="term" value="P:DNA integration"/>
    <property type="evidence" value="ECO:0007669"/>
    <property type="project" value="UniProtKB-KW"/>
</dbReference>
<feature type="domain" description="Core-binding (CB)" evidence="8">
    <location>
        <begin position="1"/>
        <end position="83"/>
    </location>
</feature>
<dbReference type="InterPro" id="IPR011010">
    <property type="entry name" value="DNA_brk_join_enz"/>
</dbReference>
<protein>
    <submittedName>
        <fullName evidence="9">Integrase/recombinase XerD</fullName>
    </submittedName>
</protein>
<evidence type="ECO:0000313" key="9">
    <source>
        <dbReference type="EMBL" id="SHH35733.1"/>
    </source>
</evidence>
<dbReference type="PROSITE" id="PS51900">
    <property type="entry name" value="CB"/>
    <property type="match status" value="1"/>
</dbReference>
<dbReference type="RefSeq" id="WP_073337184.1">
    <property type="nucleotide sequence ID" value="NZ_FQXM01000004.1"/>
</dbReference>
<gene>
    <name evidence="9" type="ORF">SAMN02745207_00848</name>
</gene>
<dbReference type="Gene3D" id="1.10.150.130">
    <property type="match status" value="1"/>
</dbReference>
<keyword evidence="4 6" id="KW-0238">DNA-binding</keyword>
<evidence type="ECO:0000259" key="8">
    <source>
        <dbReference type="PROSITE" id="PS51900"/>
    </source>
</evidence>
<evidence type="ECO:0000259" key="7">
    <source>
        <dbReference type="PROSITE" id="PS51898"/>
    </source>
</evidence>
<dbReference type="CDD" id="cd00798">
    <property type="entry name" value="INT_XerDC_C"/>
    <property type="match status" value="1"/>
</dbReference>
<dbReference type="Pfam" id="PF02899">
    <property type="entry name" value="Phage_int_SAM_1"/>
    <property type="match status" value="1"/>
</dbReference>
<dbReference type="OrthoDB" id="9801717at2"/>
<evidence type="ECO:0000256" key="4">
    <source>
        <dbReference type="ARBA" id="ARBA00023125"/>
    </source>
</evidence>
<dbReference type="Gene3D" id="1.10.443.10">
    <property type="entry name" value="Intergrase catalytic core"/>
    <property type="match status" value="1"/>
</dbReference>
<proteinExistence type="inferred from homology"/>
<feature type="domain" description="Tyr recombinase" evidence="7">
    <location>
        <begin position="104"/>
        <end position="285"/>
    </location>
</feature>
<evidence type="ECO:0000256" key="2">
    <source>
        <dbReference type="ARBA" id="ARBA00008857"/>
    </source>
</evidence>
<evidence type="ECO:0000256" key="6">
    <source>
        <dbReference type="PROSITE-ProRule" id="PRU01248"/>
    </source>
</evidence>
<keyword evidence="3" id="KW-0229">DNA integration</keyword>
<comment type="similarity">
    <text evidence="2">Belongs to the 'phage' integrase family.</text>
</comment>
<dbReference type="InterPro" id="IPR002104">
    <property type="entry name" value="Integrase_catalytic"/>
</dbReference>
<dbReference type="AlphaFoldDB" id="A0A1M5SCV5"/>
<dbReference type="GO" id="GO:0006310">
    <property type="term" value="P:DNA recombination"/>
    <property type="evidence" value="ECO:0007669"/>
    <property type="project" value="UniProtKB-KW"/>
</dbReference>
<dbReference type="InterPro" id="IPR010998">
    <property type="entry name" value="Integrase_recombinase_N"/>
</dbReference>